<dbReference type="Proteomes" id="UP001579974">
    <property type="component" value="Unassembled WGS sequence"/>
</dbReference>
<gene>
    <name evidence="1" type="ORF">KKP3000_003755</name>
</gene>
<dbReference type="EMBL" id="JBDXSU010000005">
    <property type="protein sequence ID" value="MFB5190310.1"/>
    <property type="molecule type" value="Genomic_DNA"/>
</dbReference>
<comment type="caution">
    <text evidence="1">The sequence shown here is derived from an EMBL/GenBank/DDBJ whole genome shotgun (WGS) entry which is preliminary data.</text>
</comment>
<dbReference type="RefSeq" id="WP_275473638.1">
    <property type="nucleotide sequence ID" value="NZ_CP162940.1"/>
</dbReference>
<protein>
    <submittedName>
        <fullName evidence="1">Uncharacterized protein</fullName>
    </submittedName>
</protein>
<evidence type="ECO:0000313" key="1">
    <source>
        <dbReference type="EMBL" id="MFB5190310.1"/>
    </source>
</evidence>
<keyword evidence="2" id="KW-1185">Reference proteome</keyword>
<accession>A0ABV5ADK5</accession>
<sequence>MRRQWLLSILVIVVVGIIYLRSGGQVPLPDHYQKTASGVRISAKMEQIPSNSSGEAWNLGHNNQGSYFVNMYVNGRQRRIFSSRKVLAKKSDGTLYQTAGVIQFGSQKYHAVDIFVQSGGKSGYIDFAKG</sequence>
<proteinExistence type="predicted"/>
<name>A0ABV5ADK5_9BACL</name>
<evidence type="ECO:0000313" key="2">
    <source>
        <dbReference type="Proteomes" id="UP001579974"/>
    </source>
</evidence>
<organism evidence="1 2">
    <name type="scientific">Alicyclobacillus fastidiosus</name>
    <dbReference type="NCBI Taxonomy" id="392011"/>
    <lineage>
        <taxon>Bacteria</taxon>
        <taxon>Bacillati</taxon>
        <taxon>Bacillota</taxon>
        <taxon>Bacilli</taxon>
        <taxon>Bacillales</taxon>
        <taxon>Alicyclobacillaceae</taxon>
        <taxon>Alicyclobacillus</taxon>
    </lineage>
</organism>
<reference evidence="1 2" key="1">
    <citation type="journal article" date="2024" name="Int. J. Mol. Sci.">
        <title>Exploration of Alicyclobacillus spp. Genome in Search of Antibiotic Resistance.</title>
        <authorList>
            <person name="Bucka-Kolendo J."/>
            <person name="Kiousi D.E."/>
            <person name="Dekowska A."/>
            <person name="Mikolajczuk-Szczyrba A."/>
            <person name="Karadedos D.M."/>
            <person name="Michael P."/>
            <person name="Galanis A."/>
            <person name="Sokolowska B."/>
        </authorList>
    </citation>
    <scope>NUCLEOTIDE SEQUENCE [LARGE SCALE GENOMIC DNA]</scope>
    <source>
        <strain evidence="1 2">KKP 3000</strain>
    </source>
</reference>